<organism evidence="2 3">
    <name type="scientific">Devosia nanyangense</name>
    <dbReference type="NCBI Taxonomy" id="1228055"/>
    <lineage>
        <taxon>Bacteria</taxon>
        <taxon>Pseudomonadati</taxon>
        <taxon>Pseudomonadota</taxon>
        <taxon>Alphaproteobacteria</taxon>
        <taxon>Hyphomicrobiales</taxon>
        <taxon>Devosiaceae</taxon>
        <taxon>Devosia</taxon>
    </lineage>
</organism>
<comment type="caution">
    <text evidence="2">The sequence shown here is derived from an EMBL/GenBank/DDBJ whole genome shotgun (WGS) entry which is preliminary data.</text>
</comment>
<dbReference type="AlphaFoldDB" id="A0A933L333"/>
<name>A0A933L333_9HYPH</name>
<dbReference type="InterPro" id="IPR045517">
    <property type="entry name" value="Glyoxalase_8"/>
</dbReference>
<reference evidence="2" key="1">
    <citation type="submission" date="2020-07" db="EMBL/GenBank/DDBJ databases">
        <title>Huge and variable diversity of episymbiotic CPR bacteria and DPANN archaea in groundwater ecosystems.</title>
        <authorList>
            <person name="He C.Y."/>
            <person name="Keren R."/>
            <person name="Whittaker M."/>
            <person name="Farag I.F."/>
            <person name="Doudna J."/>
            <person name="Cate J.H.D."/>
            <person name="Banfield J.F."/>
        </authorList>
    </citation>
    <scope>NUCLEOTIDE SEQUENCE</scope>
    <source>
        <strain evidence="2">NC_groundwater_1586_Pr3_B-0.1um_66_15</strain>
    </source>
</reference>
<evidence type="ECO:0000313" key="3">
    <source>
        <dbReference type="Proteomes" id="UP000782610"/>
    </source>
</evidence>
<evidence type="ECO:0000313" key="2">
    <source>
        <dbReference type="EMBL" id="MBI4921385.1"/>
    </source>
</evidence>
<evidence type="ECO:0000259" key="1">
    <source>
        <dbReference type="Pfam" id="PF20066"/>
    </source>
</evidence>
<proteinExistence type="predicted"/>
<gene>
    <name evidence="2" type="ORF">HY834_06510</name>
</gene>
<dbReference type="EMBL" id="JACRAF010000019">
    <property type="protein sequence ID" value="MBI4921385.1"/>
    <property type="molecule type" value="Genomic_DNA"/>
</dbReference>
<sequence>MPTPMISSFSLDTPSIQTLKAEAKALRQERAVAGTPLGQGEALEEIARGHGYRDWNTASAALPERVAVPVQVGQRVNGKYLSRSFAGMVVGVKLLADMQHYEVTVKFDRPVNVSKFASMVIERQRVTATVGLDGISMSHTSDGEPHMRISRA</sequence>
<dbReference type="Pfam" id="PF20066">
    <property type="entry name" value="Glyoxalase_8"/>
    <property type="match status" value="1"/>
</dbReference>
<protein>
    <recommendedName>
        <fullName evidence="1">Glyoxalase-related protein domain-containing protein</fullName>
    </recommendedName>
</protein>
<accession>A0A933L333</accession>
<feature type="domain" description="Glyoxalase-related protein" evidence="1">
    <location>
        <begin position="12"/>
        <end position="150"/>
    </location>
</feature>
<dbReference type="Proteomes" id="UP000782610">
    <property type="component" value="Unassembled WGS sequence"/>
</dbReference>